<dbReference type="OrthoDB" id="305984at2759"/>
<dbReference type="EMBL" id="CAJJDN010000072">
    <property type="protein sequence ID" value="CAD8099530.1"/>
    <property type="molecule type" value="Genomic_DNA"/>
</dbReference>
<comment type="caution">
    <text evidence="1">The sequence shown here is derived from an EMBL/GenBank/DDBJ whole genome shotgun (WGS) entry which is preliminary data.</text>
</comment>
<sequence length="260" mass="30996">MARQLQDKQYREKIRQIVETDTMNQLFQTKRLYKNDLLILQETFKFIVRIIALDFEINHLEPNLTSTAKNIIELYQYFGLQSKAEQLQNDKQNQSQWSVFLILVQNLIEITRMALELTIKRQTNLKLFCIGKEIGERIIPLNKKIYELKRVLRSESNHQDFVYQSKQSIQQLETQQIYDSLPKTQRVIEEIQNNSQDTSVIRNSHQRKTEITYSKPLPLINQMKSNQLSLYRQLKQRNSSIHNSIQTYIKQIYDKNAISE</sequence>
<dbReference type="AlphaFoldDB" id="A0A8S1P8V8"/>
<name>A0A8S1P8V8_9CILI</name>
<evidence type="ECO:0000313" key="2">
    <source>
        <dbReference type="Proteomes" id="UP000692954"/>
    </source>
</evidence>
<accession>A0A8S1P8V8</accession>
<organism evidence="1 2">
    <name type="scientific">Paramecium sonneborni</name>
    <dbReference type="NCBI Taxonomy" id="65129"/>
    <lineage>
        <taxon>Eukaryota</taxon>
        <taxon>Sar</taxon>
        <taxon>Alveolata</taxon>
        <taxon>Ciliophora</taxon>
        <taxon>Intramacronucleata</taxon>
        <taxon>Oligohymenophorea</taxon>
        <taxon>Peniculida</taxon>
        <taxon>Parameciidae</taxon>
        <taxon>Paramecium</taxon>
    </lineage>
</organism>
<evidence type="ECO:0000313" key="1">
    <source>
        <dbReference type="EMBL" id="CAD8099530.1"/>
    </source>
</evidence>
<proteinExistence type="predicted"/>
<reference evidence="1" key="1">
    <citation type="submission" date="2021-01" db="EMBL/GenBank/DDBJ databases">
        <authorList>
            <consortium name="Genoscope - CEA"/>
            <person name="William W."/>
        </authorList>
    </citation>
    <scope>NUCLEOTIDE SEQUENCE</scope>
</reference>
<gene>
    <name evidence="1" type="ORF">PSON_ATCC_30995.1.T0720068</name>
</gene>
<keyword evidence="2" id="KW-1185">Reference proteome</keyword>
<dbReference type="Proteomes" id="UP000692954">
    <property type="component" value="Unassembled WGS sequence"/>
</dbReference>
<protein>
    <submittedName>
        <fullName evidence="1">Uncharacterized protein</fullName>
    </submittedName>
</protein>